<dbReference type="AlphaFoldDB" id="A0A553NUK4"/>
<accession>A0A553NUK4</accession>
<organism evidence="3 4">
    <name type="scientific">Tigriopus californicus</name>
    <name type="common">Marine copepod</name>
    <dbReference type="NCBI Taxonomy" id="6832"/>
    <lineage>
        <taxon>Eukaryota</taxon>
        <taxon>Metazoa</taxon>
        <taxon>Ecdysozoa</taxon>
        <taxon>Arthropoda</taxon>
        <taxon>Crustacea</taxon>
        <taxon>Multicrustacea</taxon>
        <taxon>Hexanauplia</taxon>
        <taxon>Copepoda</taxon>
        <taxon>Harpacticoida</taxon>
        <taxon>Harpacticidae</taxon>
        <taxon>Tigriopus</taxon>
    </lineage>
</organism>
<feature type="compositionally biased region" description="Low complexity" evidence="2">
    <location>
        <begin position="15"/>
        <end position="26"/>
    </location>
</feature>
<dbReference type="EMBL" id="VCGU01000010">
    <property type="protein sequence ID" value="TRY69100.1"/>
    <property type="molecule type" value="Genomic_DNA"/>
</dbReference>
<dbReference type="InterPro" id="IPR028118">
    <property type="entry name" value="Chibby_fam"/>
</dbReference>
<evidence type="ECO:0000313" key="3">
    <source>
        <dbReference type="EMBL" id="TRY69100.1"/>
    </source>
</evidence>
<feature type="coiled-coil region" evidence="1">
    <location>
        <begin position="57"/>
        <end position="84"/>
    </location>
</feature>
<gene>
    <name evidence="3" type="ORF">TCAL_01434</name>
</gene>
<reference evidence="3 4" key="1">
    <citation type="journal article" date="2018" name="Nat. Ecol. Evol.">
        <title>Genomic signatures of mitonuclear coevolution across populations of Tigriopus californicus.</title>
        <authorList>
            <person name="Barreto F.S."/>
            <person name="Watson E.T."/>
            <person name="Lima T.G."/>
            <person name="Willett C.S."/>
            <person name="Edmands S."/>
            <person name="Li W."/>
            <person name="Burton R.S."/>
        </authorList>
    </citation>
    <scope>NUCLEOTIDE SEQUENCE [LARGE SCALE GENOMIC DNA]</scope>
    <source>
        <strain evidence="3 4">San Diego</strain>
    </source>
</reference>
<dbReference type="OrthoDB" id="2145765at2759"/>
<comment type="caution">
    <text evidence="3">The sequence shown here is derived from an EMBL/GenBank/DDBJ whole genome shotgun (WGS) entry which is preliminary data.</text>
</comment>
<evidence type="ECO:0000256" key="2">
    <source>
        <dbReference type="SAM" id="MobiDB-lite"/>
    </source>
</evidence>
<feature type="region of interest" description="Disordered" evidence="2">
    <location>
        <begin position="1"/>
        <end position="47"/>
    </location>
</feature>
<evidence type="ECO:0000256" key="1">
    <source>
        <dbReference type="SAM" id="Coils"/>
    </source>
</evidence>
<keyword evidence="4" id="KW-1185">Reference proteome</keyword>
<name>A0A553NUK4_TIGCA</name>
<dbReference type="Pfam" id="PF14645">
    <property type="entry name" value="Chibby"/>
    <property type="match status" value="1"/>
</dbReference>
<sequence length="116" mass="13546">MPFFKFNRQRKLSQKSKSSSMGSIYKDYGQEHPSNSSTWDPIDPGRTSYRERKISEDVESNREIRNLQEQNLKLQEEKNVLQLKVEILLDMLAQKTAEAELQEGDLLKMRNILANS</sequence>
<dbReference type="Proteomes" id="UP000318571">
    <property type="component" value="Chromosome 1"/>
</dbReference>
<protein>
    <submittedName>
        <fullName evidence="3">Uncharacterized protein</fullName>
    </submittedName>
</protein>
<keyword evidence="1" id="KW-0175">Coiled coil</keyword>
<proteinExistence type="predicted"/>
<evidence type="ECO:0000313" key="4">
    <source>
        <dbReference type="Proteomes" id="UP000318571"/>
    </source>
</evidence>